<dbReference type="AlphaFoldDB" id="A0A1F4W154"/>
<keyword evidence="1" id="KW-0472">Membrane</keyword>
<feature type="transmembrane region" description="Helical" evidence="1">
    <location>
        <begin position="7"/>
        <end position="26"/>
    </location>
</feature>
<feature type="transmembrane region" description="Helical" evidence="1">
    <location>
        <begin position="38"/>
        <end position="56"/>
    </location>
</feature>
<evidence type="ECO:0000313" key="3">
    <source>
        <dbReference type="Proteomes" id="UP000176614"/>
    </source>
</evidence>
<proteinExistence type="predicted"/>
<evidence type="ECO:0000256" key="1">
    <source>
        <dbReference type="SAM" id="Phobius"/>
    </source>
</evidence>
<protein>
    <submittedName>
        <fullName evidence="2">Uncharacterized protein</fullName>
    </submittedName>
</protein>
<sequence length="100" mass="10942">MKSKIKLSAILILSALIGATIPMFTLWGDFGNATNLNIFAGGFVSLLFSVLLYWGYSRTWVTRPSFDTLMNTPAGNWVVGANVIFYMIGTIICFVAILLA</sequence>
<organism evidence="2 3">
    <name type="scientific">candidate division WWE3 bacterium RIFOXYA2_FULL_46_9</name>
    <dbReference type="NCBI Taxonomy" id="1802636"/>
    <lineage>
        <taxon>Bacteria</taxon>
        <taxon>Katanobacteria</taxon>
    </lineage>
</organism>
<name>A0A1F4W154_UNCKA</name>
<evidence type="ECO:0000313" key="2">
    <source>
        <dbReference type="EMBL" id="OGC63131.1"/>
    </source>
</evidence>
<comment type="caution">
    <text evidence="2">The sequence shown here is derived from an EMBL/GenBank/DDBJ whole genome shotgun (WGS) entry which is preliminary data.</text>
</comment>
<dbReference type="Proteomes" id="UP000176614">
    <property type="component" value="Unassembled WGS sequence"/>
</dbReference>
<reference evidence="2 3" key="1">
    <citation type="journal article" date="2016" name="Nat. Commun.">
        <title>Thousands of microbial genomes shed light on interconnected biogeochemical processes in an aquifer system.</title>
        <authorList>
            <person name="Anantharaman K."/>
            <person name="Brown C.T."/>
            <person name="Hug L.A."/>
            <person name="Sharon I."/>
            <person name="Castelle C.J."/>
            <person name="Probst A.J."/>
            <person name="Thomas B.C."/>
            <person name="Singh A."/>
            <person name="Wilkins M.J."/>
            <person name="Karaoz U."/>
            <person name="Brodie E.L."/>
            <person name="Williams K.H."/>
            <person name="Hubbard S.S."/>
            <person name="Banfield J.F."/>
        </authorList>
    </citation>
    <scope>NUCLEOTIDE SEQUENCE [LARGE SCALE GENOMIC DNA]</scope>
</reference>
<dbReference type="EMBL" id="MEVT01000008">
    <property type="protein sequence ID" value="OGC63131.1"/>
    <property type="molecule type" value="Genomic_DNA"/>
</dbReference>
<gene>
    <name evidence="2" type="ORF">A2264_00325</name>
</gene>
<feature type="transmembrane region" description="Helical" evidence="1">
    <location>
        <begin position="77"/>
        <end position="99"/>
    </location>
</feature>
<keyword evidence="1" id="KW-0812">Transmembrane</keyword>
<accession>A0A1F4W154</accession>
<keyword evidence="1" id="KW-1133">Transmembrane helix</keyword>